<feature type="domain" description="HipA-like C-terminal" evidence="4">
    <location>
        <begin position="150"/>
        <end position="398"/>
    </location>
</feature>
<dbReference type="PANTHER" id="PTHR37419">
    <property type="entry name" value="SERINE/THREONINE-PROTEIN KINASE TOXIN HIPA"/>
    <property type="match status" value="1"/>
</dbReference>
<dbReference type="CDD" id="cd17808">
    <property type="entry name" value="HipA_Ec_like"/>
    <property type="match status" value="1"/>
</dbReference>
<evidence type="ECO:0000259" key="5">
    <source>
        <dbReference type="Pfam" id="PF13657"/>
    </source>
</evidence>
<proteinExistence type="inferred from homology"/>
<dbReference type="Proteomes" id="UP000267128">
    <property type="component" value="Unassembled WGS sequence"/>
</dbReference>
<dbReference type="Pfam" id="PF13657">
    <property type="entry name" value="Couple_hipA"/>
    <property type="match status" value="1"/>
</dbReference>
<dbReference type="Pfam" id="PF07804">
    <property type="entry name" value="HipA_C"/>
    <property type="match status" value="1"/>
</dbReference>
<dbReference type="GO" id="GO:0004674">
    <property type="term" value="F:protein serine/threonine kinase activity"/>
    <property type="evidence" value="ECO:0007669"/>
    <property type="project" value="TreeGrafter"/>
</dbReference>
<gene>
    <name evidence="6" type="ORF">EFK50_14150</name>
</gene>
<dbReference type="EMBL" id="RJSE01000007">
    <property type="protein sequence ID" value="RNL62871.1"/>
    <property type="molecule type" value="Genomic_DNA"/>
</dbReference>
<evidence type="ECO:0000256" key="2">
    <source>
        <dbReference type="ARBA" id="ARBA00022679"/>
    </source>
</evidence>
<evidence type="ECO:0000256" key="3">
    <source>
        <dbReference type="ARBA" id="ARBA00022777"/>
    </source>
</evidence>
<organism evidence="6 7">
    <name type="scientific">Nocardioides marmoriginsengisoli</name>
    <dbReference type="NCBI Taxonomy" id="661483"/>
    <lineage>
        <taxon>Bacteria</taxon>
        <taxon>Bacillati</taxon>
        <taxon>Actinomycetota</taxon>
        <taxon>Actinomycetes</taxon>
        <taxon>Propionibacteriales</taxon>
        <taxon>Nocardioidaceae</taxon>
        <taxon>Nocardioides</taxon>
    </lineage>
</organism>
<accession>A0A3N0CHV7</accession>
<evidence type="ECO:0000313" key="7">
    <source>
        <dbReference type="Proteomes" id="UP000267128"/>
    </source>
</evidence>
<keyword evidence="3" id="KW-0418">Kinase</keyword>
<name>A0A3N0CHV7_9ACTN</name>
<evidence type="ECO:0000313" key="6">
    <source>
        <dbReference type="EMBL" id="RNL62871.1"/>
    </source>
</evidence>
<feature type="domain" description="HipA N-terminal subdomain 1" evidence="5">
    <location>
        <begin position="6"/>
        <end position="105"/>
    </location>
</feature>
<evidence type="ECO:0000256" key="1">
    <source>
        <dbReference type="ARBA" id="ARBA00010164"/>
    </source>
</evidence>
<reference evidence="6 7" key="1">
    <citation type="submission" date="2018-11" db="EMBL/GenBank/DDBJ databases">
        <authorList>
            <person name="Li F."/>
        </authorList>
    </citation>
    <scope>NUCLEOTIDE SEQUENCE [LARGE SCALE GENOMIC DNA]</scope>
    <source>
        <strain evidence="6 7">Gsoil 097</strain>
    </source>
</reference>
<keyword evidence="2" id="KW-0808">Transferase</keyword>
<dbReference type="InterPro" id="IPR017508">
    <property type="entry name" value="HipA_N1"/>
</dbReference>
<dbReference type="InterPro" id="IPR052028">
    <property type="entry name" value="HipA_Ser/Thr_kinase"/>
</dbReference>
<dbReference type="OrthoDB" id="3182374at2"/>
<dbReference type="InterPro" id="IPR012893">
    <property type="entry name" value="HipA-like_C"/>
</dbReference>
<dbReference type="NCBIfam" id="TIGR03071">
    <property type="entry name" value="couple_hipA"/>
    <property type="match status" value="1"/>
</dbReference>
<dbReference type="GO" id="GO:0005829">
    <property type="term" value="C:cytosol"/>
    <property type="evidence" value="ECO:0007669"/>
    <property type="project" value="TreeGrafter"/>
</dbReference>
<sequence length="449" mass="49333">MTSRTLRVLMHRAPIGRVDMDRNGRLTFAYDSAYRDDPESTPLSVSMPLAQTEHPHKVIGPWMQNLLPDNAQVLDRWAAQFKVSANSPFALLRHVGRDVAGAAQFVSDDEEHDLEAGGVDWLDSDELTQRLREVRTDPAAWTPDMEAGLFSLAGAQAKLALRHDPKRGWGLPWGAEPTTHILKPYNDQLPHHAMNEHLCLALSYELGLPTAPSEIIDIDGSPVLVVERYDRIAADSTYFRVHQEDTLQAFARGPGAKYEKDGGPSAADIAALLTRIQGPVDSGSDIERFVRALALMWGLGATDAHAKNYSLLLIGADVRLSPLYDVQSAAPYFTGEMRGLPKGRVSIHKAEMAMRVGSHRRFSEVTSDDWRALAEAIGRQDDEVLDLVASTVGAIPDALQSVADAETRRRSTSAAEREFLEHFVSSLTKHAGNMKNALAGRGPAQARKR</sequence>
<comment type="similarity">
    <text evidence="1">Belongs to the HipA Ser/Thr kinase family.</text>
</comment>
<dbReference type="PANTHER" id="PTHR37419:SF1">
    <property type="entry name" value="SERINE_THREONINE-PROTEIN KINASE TOXIN HIPA"/>
    <property type="match status" value="1"/>
</dbReference>
<keyword evidence="7" id="KW-1185">Reference proteome</keyword>
<dbReference type="AlphaFoldDB" id="A0A3N0CHV7"/>
<comment type="caution">
    <text evidence="6">The sequence shown here is derived from an EMBL/GenBank/DDBJ whole genome shotgun (WGS) entry which is preliminary data.</text>
</comment>
<protein>
    <submittedName>
        <fullName evidence="6">Type II toxin-antitoxin system HipA family toxin</fullName>
    </submittedName>
</protein>
<evidence type="ECO:0000259" key="4">
    <source>
        <dbReference type="Pfam" id="PF07804"/>
    </source>
</evidence>